<dbReference type="InterPro" id="IPR001452">
    <property type="entry name" value="SH3_domain"/>
</dbReference>
<dbReference type="AlphaFoldDB" id="A0A9P6VHH6"/>
<evidence type="ECO:0000256" key="2">
    <source>
        <dbReference type="PROSITE-ProRule" id="PRU00192"/>
    </source>
</evidence>
<dbReference type="PRINTS" id="PR00452">
    <property type="entry name" value="SH3DOMAIN"/>
</dbReference>
<dbReference type="InterPro" id="IPR036028">
    <property type="entry name" value="SH3-like_dom_sf"/>
</dbReference>
<evidence type="ECO:0000259" key="4">
    <source>
        <dbReference type="PROSITE" id="PS50002"/>
    </source>
</evidence>
<organism evidence="6 7">
    <name type="scientific">Hyphodiscus hymeniophilus</name>
    <dbReference type="NCBI Taxonomy" id="353542"/>
    <lineage>
        <taxon>Eukaryota</taxon>
        <taxon>Fungi</taxon>
        <taxon>Dikarya</taxon>
        <taxon>Ascomycota</taxon>
        <taxon>Pezizomycotina</taxon>
        <taxon>Leotiomycetes</taxon>
        <taxon>Helotiales</taxon>
        <taxon>Hyphodiscaceae</taxon>
        <taxon>Hyphodiscus</taxon>
    </lineage>
</organism>
<dbReference type="FunFam" id="2.30.30.40:FF:000242">
    <property type="entry name" value="Actin binding protein"/>
    <property type="match status" value="1"/>
</dbReference>
<feature type="compositionally biased region" description="Polar residues" evidence="3">
    <location>
        <begin position="447"/>
        <end position="456"/>
    </location>
</feature>
<dbReference type="Pfam" id="PF00241">
    <property type="entry name" value="Cofilin_ADF"/>
    <property type="match status" value="1"/>
</dbReference>
<feature type="region of interest" description="Disordered" evidence="3">
    <location>
        <begin position="320"/>
        <end position="654"/>
    </location>
</feature>
<dbReference type="PROSITE" id="PS51263">
    <property type="entry name" value="ADF_H"/>
    <property type="match status" value="1"/>
</dbReference>
<feature type="compositionally biased region" description="Pro residues" evidence="3">
    <location>
        <begin position="574"/>
        <end position="589"/>
    </location>
</feature>
<dbReference type="FunFam" id="3.40.20.10:FF:000045">
    <property type="entry name" value="Actin binding protein, putative"/>
    <property type="match status" value="1"/>
</dbReference>
<feature type="region of interest" description="Disordered" evidence="3">
    <location>
        <begin position="161"/>
        <end position="274"/>
    </location>
</feature>
<evidence type="ECO:0000256" key="3">
    <source>
        <dbReference type="SAM" id="MobiDB-lite"/>
    </source>
</evidence>
<dbReference type="PANTHER" id="PTHR10829">
    <property type="entry name" value="CORTACTIN AND DREBRIN"/>
    <property type="match status" value="1"/>
</dbReference>
<reference evidence="6" key="1">
    <citation type="submission" date="2019-07" db="EMBL/GenBank/DDBJ databases">
        <title>Hyphodiscus hymeniophilus genome sequencing and assembly.</title>
        <authorList>
            <person name="Kramer G."/>
            <person name="Nodwell J."/>
        </authorList>
    </citation>
    <scope>NUCLEOTIDE SEQUENCE</scope>
    <source>
        <strain evidence="6">ATCC 34498</strain>
    </source>
</reference>
<dbReference type="Gene3D" id="3.40.20.10">
    <property type="entry name" value="Severin"/>
    <property type="match status" value="1"/>
</dbReference>
<dbReference type="SUPFAM" id="SSF50044">
    <property type="entry name" value="SH3-domain"/>
    <property type="match status" value="2"/>
</dbReference>
<dbReference type="SMART" id="SM00326">
    <property type="entry name" value="SH3"/>
    <property type="match status" value="2"/>
</dbReference>
<dbReference type="GO" id="GO:0030864">
    <property type="term" value="C:cortical actin cytoskeleton"/>
    <property type="evidence" value="ECO:0007669"/>
    <property type="project" value="TreeGrafter"/>
</dbReference>
<dbReference type="FunFam" id="2.30.30.40:FF:000273">
    <property type="entry name" value="Actin binding protein"/>
    <property type="match status" value="1"/>
</dbReference>
<accession>A0A9P6VHH6</accession>
<evidence type="ECO:0000313" key="7">
    <source>
        <dbReference type="Proteomes" id="UP000785200"/>
    </source>
</evidence>
<evidence type="ECO:0000256" key="1">
    <source>
        <dbReference type="ARBA" id="ARBA00022443"/>
    </source>
</evidence>
<dbReference type="CDD" id="cd11962">
    <property type="entry name" value="SH3_Abp1_fungi_C1"/>
    <property type="match status" value="1"/>
</dbReference>
<dbReference type="EMBL" id="VNKQ01000011">
    <property type="protein sequence ID" value="KAG0647874.1"/>
    <property type="molecule type" value="Genomic_DNA"/>
</dbReference>
<feature type="compositionally biased region" description="Low complexity" evidence="3">
    <location>
        <begin position="402"/>
        <end position="414"/>
    </location>
</feature>
<dbReference type="InterPro" id="IPR035719">
    <property type="entry name" value="Abp1_fungi_SH3_C1"/>
</dbReference>
<dbReference type="GO" id="GO:0051015">
    <property type="term" value="F:actin filament binding"/>
    <property type="evidence" value="ECO:0007669"/>
    <property type="project" value="TreeGrafter"/>
</dbReference>
<dbReference type="GO" id="GO:0005884">
    <property type="term" value="C:actin filament"/>
    <property type="evidence" value="ECO:0007669"/>
    <property type="project" value="TreeGrafter"/>
</dbReference>
<dbReference type="SUPFAM" id="SSF55753">
    <property type="entry name" value="Actin depolymerizing proteins"/>
    <property type="match status" value="1"/>
</dbReference>
<comment type="caution">
    <text evidence="6">The sequence shown here is derived from an EMBL/GenBank/DDBJ whole genome shotgun (WGS) entry which is preliminary data.</text>
</comment>
<feature type="region of interest" description="Disordered" evidence="3">
    <location>
        <begin position="732"/>
        <end position="774"/>
    </location>
</feature>
<dbReference type="CDD" id="cd11961">
    <property type="entry name" value="SH3_Abp1_fungi_C2"/>
    <property type="match status" value="1"/>
</dbReference>
<keyword evidence="7" id="KW-1185">Reference proteome</keyword>
<dbReference type="InterPro" id="IPR035718">
    <property type="entry name" value="Abp1_fungi_SH3_C2"/>
</dbReference>
<feature type="compositionally biased region" description="Polar residues" evidence="3">
    <location>
        <begin position="379"/>
        <end position="390"/>
    </location>
</feature>
<feature type="domain" description="SH3" evidence="4">
    <location>
        <begin position="673"/>
        <end position="733"/>
    </location>
</feature>
<feature type="compositionally biased region" description="Low complexity" evidence="3">
    <location>
        <begin position="161"/>
        <end position="174"/>
    </location>
</feature>
<feature type="compositionally biased region" description="Basic and acidic residues" evidence="3">
    <location>
        <begin position="608"/>
        <end position="620"/>
    </location>
</feature>
<feature type="compositionally biased region" description="Low complexity" evidence="3">
    <location>
        <begin position="745"/>
        <end position="774"/>
    </location>
</feature>
<feature type="compositionally biased region" description="Low complexity" evidence="3">
    <location>
        <begin position="333"/>
        <end position="346"/>
    </location>
</feature>
<dbReference type="Gene3D" id="2.30.30.40">
    <property type="entry name" value="SH3 Domains"/>
    <property type="match status" value="2"/>
</dbReference>
<feature type="compositionally biased region" description="Acidic residues" evidence="3">
    <location>
        <begin position="734"/>
        <end position="744"/>
    </location>
</feature>
<dbReference type="Proteomes" id="UP000785200">
    <property type="component" value="Unassembled WGS sequence"/>
</dbReference>
<dbReference type="Pfam" id="PF14604">
    <property type="entry name" value="SH3_9"/>
    <property type="match status" value="2"/>
</dbReference>
<feature type="domain" description="ADF-H" evidence="5">
    <location>
        <begin position="5"/>
        <end position="156"/>
    </location>
</feature>
<dbReference type="InterPro" id="IPR002108">
    <property type="entry name" value="ADF-H"/>
</dbReference>
<evidence type="ECO:0000313" key="6">
    <source>
        <dbReference type="EMBL" id="KAG0647874.1"/>
    </source>
</evidence>
<dbReference type="GO" id="GO:0030833">
    <property type="term" value="P:regulation of actin filament polymerization"/>
    <property type="evidence" value="ECO:0007669"/>
    <property type="project" value="TreeGrafter"/>
</dbReference>
<dbReference type="PANTHER" id="PTHR10829:SF25">
    <property type="entry name" value="DREBRIN-LIKE PROTEIN"/>
    <property type="match status" value="1"/>
</dbReference>
<protein>
    <submittedName>
        <fullName evidence="6">Drebrin B</fullName>
    </submittedName>
</protein>
<feature type="domain" description="SH3" evidence="4">
    <location>
        <begin position="767"/>
        <end position="825"/>
    </location>
</feature>
<dbReference type="OrthoDB" id="5971719at2759"/>
<sequence length="825" mass="86076">MASLNTSTNGPSIKSSYTGVINSPPPSGAAANSPTYGQWALFSVSAPLVNAFQQDSGGKESILKVQSTGEGELIDLIDDFSEGRVQFAFLKVKDSNTALPKYVLIGWCGEGVPERTKGYFTSHLAAVSKILHGYHVQVTARSDRDLTPESIVQKVADASGSKYSAGSSAPAASSGPPPPLASKPAFNPTRSSAASGFNPLASSRSKPGQHNSKVDEDGWGADAPEVTRSQLERVAPAYQPTKVNMAELTKQKEPSRFNGGSRADDNTGPNVVKGAYQPVGKVDIAAIRAQAQKAGDDRPTIVKGAYEPVGKVDIAAIRARAQKPSDDGARQLSPSATGASATSNTSDEPRPKSLADRSSAFVQSDRLTSLPKPKVANRFGSSTSNFSGTKAPTPGAFGLQSAPPTVATPPVGAAKTYADEGGKTPAQIWAEKKARQRGLSGAGDAPSVTSPIASQTSGGGEWKSGYAGKSWAPVATTATGKSGTGSIGQQRTGEEEREEEAPSSPVGGIGALRDRFKGGAPMGAPSMARETTGEQTPPPPPINSSTRPTGGVPMPGFPARPQSADEEDEQDGPNIPPPPAVPRSPTPPTPDERDTSPVRIAMPIARSTEPELHAPEERNDPPALPTQIGRHVPDEEDLTEEPAGHDPARAAGAAVAATSFGENAGTTNQGSAASGKRAVVQYDYEKAEDNELELVEGEYVTNIEMVDEDWWMGTNQKGESGLFPSNYVELVEGGAEEEEEEEEAPAPVSAPAQAPRPAAAPAAPTTSSGPTAKALYDYEAAEDNELSFPEEATVTGLEFPDEDWWFGHYGGKSGLFPSNYVQLDE</sequence>
<keyword evidence="1 2" id="KW-0728">SH3 domain</keyword>
<evidence type="ECO:0000259" key="5">
    <source>
        <dbReference type="PROSITE" id="PS51263"/>
    </source>
</evidence>
<dbReference type="PROSITE" id="PS50002">
    <property type="entry name" value="SH3"/>
    <property type="match status" value="2"/>
</dbReference>
<feature type="compositionally biased region" description="Polar residues" evidence="3">
    <location>
        <begin position="188"/>
        <end position="211"/>
    </location>
</feature>
<proteinExistence type="predicted"/>
<dbReference type="CDD" id="cd11281">
    <property type="entry name" value="ADF_drebrin_like"/>
    <property type="match status" value="1"/>
</dbReference>
<dbReference type="InterPro" id="IPR029006">
    <property type="entry name" value="ADF-H/Gelsolin-like_dom_sf"/>
</dbReference>
<name>A0A9P6VHH6_9HELO</name>
<gene>
    <name evidence="6" type="ORF">D0Z07_5919</name>
</gene>
<dbReference type="GO" id="GO:0030427">
    <property type="term" value="C:site of polarized growth"/>
    <property type="evidence" value="ECO:0007669"/>
    <property type="project" value="TreeGrafter"/>
</dbReference>
<dbReference type="SMART" id="SM00102">
    <property type="entry name" value="ADF"/>
    <property type="match status" value="1"/>
</dbReference>